<feature type="transmembrane region" description="Helical" evidence="7">
    <location>
        <begin position="220"/>
        <end position="237"/>
    </location>
</feature>
<evidence type="ECO:0000313" key="8">
    <source>
        <dbReference type="EMBL" id="KAJ2755581.1"/>
    </source>
</evidence>
<feature type="transmembrane region" description="Helical" evidence="7">
    <location>
        <begin position="452"/>
        <end position="474"/>
    </location>
</feature>
<comment type="subcellular location">
    <subcellularLocation>
        <location evidence="1">Membrane</location>
        <topology evidence="1">Multi-pass membrane protein</topology>
    </subcellularLocation>
</comment>
<evidence type="ECO:0000256" key="3">
    <source>
        <dbReference type="ARBA" id="ARBA00022692"/>
    </source>
</evidence>
<evidence type="ECO:0000256" key="6">
    <source>
        <dbReference type="ARBA" id="ARBA00023315"/>
    </source>
</evidence>
<dbReference type="GO" id="GO:0047184">
    <property type="term" value="F:1-acylglycerophosphocholine O-acyltransferase activity"/>
    <property type="evidence" value="ECO:0007669"/>
    <property type="project" value="TreeGrafter"/>
</dbReference>
<dbReference type="InterPro" id="IPR049941">
    <property type="entry name" value="LPLAT_7/PORCN-like"/>
</dbReference>
<dbReference type="PANTHER" id="PTHR13906:SF4">
    <property type="entry name" value="LYSOPHOSPHOLIPID ACYLTRANSFERASE 6"/>
    <property type="match status" value="1"/>
</dbReference>
<evidence type="ECO:0000313" key="9">
    <source>
        <dbReference type="Proteomes" id="UP001140011"/>
    </source>
</evidence>
<protein>
    <submittedName>
        <fullName evidence="8">Lysophospholipid acyltransferase</fullName>
    </submittedName>
</protein>
<evidence type="ECO:0000256" key="1">
    <source>
        <dbReference type="ARBA" id="ARBA00004141"/>
    </source>
</evidence>
<dbReference type="GO" id="GO:0030258">
    <property type="term" value="P:lipid modification"/>
    <property type="evidence" value="ECO:0007669"/>
    <property type="project" value="TreeGrafter"/>
</dbReference>
<keyword evidence="3 7" id="KW-0812">Transmembrane</keyword>
<dbReference type="PANTHER" id="PTHR13906">
    <property type="entry name" value="PORCUPINE"/>
    <property type="match status" value="1"/>
</dbReference>
<dbReference type="GO" id="GO:0046474">
    <property type="term" value="P:glycerophospholipid biosynthetic process"/>
    <property type="evidence" value="ECO:0007669"/>
    <property type="project" value="TreeGrafter"/>
</dbReference>
<keyword evidence="4 7" id="KW-1133">Transmembrane helix</keyword>
<reference evidence="8" key="1">
    <citation type="submission" date="2022-07" db="EMBL/GenBank/DDBJ databases">
        <title>Phylogenomic reconstructions and comparative analyses of Kickxellomycotina fungi.</title>
        <authorList>
            <person name="Reynolds N.K."/>
            <person name="Stajich J.E."/>
            <person name="Barry K."/>
            <person name="Grigoriev I.V."/>
            <person name="Crous P."/>
            <person name="Smith M.E."/>
        </authorList>
    </citation>
    <scope>NUCLEOTIDE SEQUENCE</scope>
    <source>
        <strain evidence="8">BCRC 34297</strain>
    </source>
</reference>
<evidence type="ECO:0000256" key="2">
    <source>
        <dbReference type="ARBA" id="ARBA00022679"/>
    </source>
</evidence>
<evidence type="ECO:0000256" key="5">
    <source>
        <dbReference type="ARBA" id="ARBA00023136"/>
    </source>
</evidence>
<name>A0A9W8LC43_9FUNG</name>
<dbReference type="GO" id="GO:0003841">
    <property type="term" value="F:1-acylglycerol-3-phosphate O-acyltransferase activity"/>
    <property type="evidence" value="ECO:0007669"/>
    <property type="project" value="TreeGrafter"/>
</dbReference>
<gene>
    <name evidence="8" type="primary">ale1</name>
    <name evidence="8" type="ORF">GGI19_001546</name>
</gene>
<keyword evidence="5 7" id="KW-0472">Membrane</keyword>
<feature type="transmembrane region" description="Helical" evidence="7">
    <location>
        <begin position="257"/>
        <end position="274"/>
    </location>
</feature>
<keyword evidence="2" id="KW-0808">Transferase</keyword>
<dbReference type="Proteomes" id="UP001140011">
    <property type="component" value="Unassembled WGS sequence"/>
</dbReference>
<dbReference type="AlphaFoldDB" id="A0A9W8LC43"/>
<accession>A0A9W8LC43</accession>
<evidence type="ECO:0000256" key="4">
    <source>
        <dbReference type="ARBA" id="ARBA00022989"/>
    </source>
</evidence>
<organism evidence="8 9">
    <name type="scientific">Coemansia pectinata</name>
    <dbReference type="NCBI Taxonomy" id="1052879"/>
    <lineage>
        <taxon>Eukaryota</taxon>
        <taxon>Fungi</taxon>
        <taxon>Fungi incertae sedis</taxon>
        <taxon>Zoopagomycota</taxon>
        <taxon>Kickxellomycotina</taxon>
        <taxon>Kickxellomycetes</taxon>
        <taxon>Kickxellales</taxon>
        <taxon>Kickxellaceae</taxon>
        <taxon>Coemansia</taxon>
    </lineage>
</organism>
<feature type="transmembrane region" description="Helical" evidence="7">
    <location>
        <begin position="49"/>
        <end position="66"/>
    </location>
</feature>
<dbReference type="GO" id="GO:0005783">
    <property type="term" value="C:endoplasmic reticulum"/>
    <property type="evidence" value="ECO:0007669"/>
    <property type="project" value="TreeGrafter"/>
</dbReference>
<proteinExistence type="predicted"/>
<keyword evidence="9" id="KW-1185">Reference proteome</keyword>
<dbReference type="InterPro" id="IPR004299">
    <property type="entry name" value="MBOAT_fam"/>
</dbReference>
<feature type="transmembrane region" description="Helical" evidence="7">
    <location>
        <begin position="378"/>
        <end position="396"/>
    </location>
</feature>
<feature type="transmembrane region" description="Helical" evidence="7">
    <location>
        <begin position="72"/>
        <end position="87"/>
    </location>
</feature>
<evidence type="ECO:0000256" key="7">
    <source>
        <dbReference type="SAM" id="Phobius"/>
    </source>
</evidence>
<dbReference type="OrthoDB" id="286734at2759"/>
<dbReference type="Pfam" id="PF03062">
    <property type="entry name" value="MBOAT"/>
    <property type="match status" value="1"/>
</dbReference>
<dbReference type="EMBL" id="JANBUH010000057">
    <property type="protein sequence ID" value="KAJ2755581.1"/>
    <property type="molecule type" value="Genomic_DNA"/>
</dbReference>
<sequence length="487" mass="54110">MLVLNRALGWLSATYLGGLPVDRIATVVSVLLSYLLAHLFRRIPPTNPSARHLFSIISTVLLFGLVQEQYLGLVHLTVGALVIYALMRFLRGSLMPKAVFLVAMLHMSYSQLRRQWGEQASEDKQISFDYTGAQMVFVIKVTSLAFCLFDGQQLKKGATLSAYQVKNAIAADSAPSLLEYLGYVFFFPGFAVGPSFEMSAYRRMISFDSTAHRRQLNTRAYSTLLVGLFWMVVYVVYNPAFTFLHLTTSEFKYKGIVAKAVYLCTTGVVVRAAYYTAWKMSEGACILAGLGFDGFDEAGSVRWMDISNVHISSVELGTSIRELIDGWNIGTNTWLRHHVYLRIMANTQSAKHVPQSSSTAATVMTFLVSAWWHGFYPGYYLTFVIAALVSSAARTLRRNLNPLVVQTNSPNAKLAYDLAGWALSKYTLDFAVSPFMVLTLPLSVSAWRNNYFSVPIAVVLIHLTFNVLGGGQLIRTHLAAKRASAKI</sequence>
<comment type="caution">
    <text evidence="8">The sequence shown here is derived from an EMBL/GenBank/DDBJ whole genome shotgun (WGS) entry which is preliminary data.</text>
</comment>
<dbReference type="GO" id="GO:0016020">
    <property type="term" value="C:membrane"/>
    <property type="evidence" value="ECO:0007669"/>
    <property type="project" value="UniProtKB-SubCell"/>
</dbReference>
<keyword evidence="6 8" id="KW-0012">Acyltransferase</keyword>
<feature type="transmembrane region" description="Helical" evidence="7">
    <location>
        <begin position="20"/>
        <end position="37"/>
    </location>
</feature>